<dbReference type="Gene3D" id="3.40.50.720">
    <property type="entry name" value="NAD(P)-binding Rossmann-like Domain"/>
    <property type="match status" value="1"/>
</dbReference>
<organism evidence="13 14">
    <name type="scientific">Zopfia rhizophila CBS 207.26</name>
    <dbReference type="NCBI Taxonomy" id="1314779"/>
    <lineage>
        <taxon>Eukaryota</taxon>
        <taxon>Fungi</taxon>
        <taxon>Dikarya</taxon>
        <taxon>Ascomycota</taxon>
        <taxon>Pezizomycotina</taxon>
        <taxon>Dothideomycetes</taxon>
        <taxon>Dothideomycetes incertae sedis</taxon>
        <taxon>Zopfiaceae</taxon>
        <taxon>Zopfia</taxon>
    </lineage>
</organism>
<feature type="compositionally biased region" description="Polar residues" evidence="9">
    <location>
        <begin position="11"/>
        <end position="22"/>
    </location>
</feature>
<keyword evidence="7" id="KW-0012">Acyltransferase</keyword>
<dbReference type="Pfam" id="PF08242">
    <property type="entry name" value="Methyltransf_12"/>
    <property type="match status" value="1"/>
</dbReference>
<evidence type="ECO:0000256" key="6">
    <source>
        <dbReference type="ARBA" id="ARBA00023268"/>
    </source>
</evidence>
<dbReference type="Gene3D" id="3.40.47.10">
    <property type="match status" value="2"/>
</dbReference>
<dbReference type="Pfam" id="PF14765">
    <property type="entry name" value="PS-DH"/>
    <property type="match status" value="1"/>
</dbReference>
<dbReference type="InterPro" id="IPR042104">
    <property type="entry name" value="PKS_dehydratase_sf"/>
</dbReference>
<dbReference type="Pfam" id="PF02801">
    <property type="entry name" value="Ketoacyl-synt_C"/>
    <property type="match status" value="1"/>
</dbReference>
<gene>
    <name evidence="13" type="ORF">K469DRAFT_687450</name>
</gene>
<dbReference type="SMART" id="SM00827">
    <property type="entry name" value="PKS_AT"/>
    <property type="match status" value="1"/>
</dbReference>
<evidence type="ECO:0000256" key="4">
    <source>
        <dbReference type="ARBA" id="ARBA00022857"/>
    </source>
</evidence>
<dbReference type="Proteomes" id="UP000800200">
    <property type="component" value="Unassembled WGS sequence"/>
</dbReference>
<dbReference type="InterPro" id="IPR036291">
    <property type="entry name" value="NAD(P)-bd_dom_sf"/>
</dbReference>
<evidence type="ECO:0000259" key="10">
    <source>
        <dbReference type="PROSITE" id="PS50075"/>
    </source>
</evidence>
<dbReference type="CDD" id="cd05274">
    <property type="entry name" value="KR_FAS_SDR_x"/>
    <property type="match status" value="1"/>
</dbReference>
<dbReference type="PROSITE" id="PS00012">
    <property type="entry name" value="PHOSPHOPANTETHEINE"/>
    <property type="match status" value="1"/>
</dbReference>
<dbReference type="SUPFAM" id="SSF51735">
    <property type="entry name" value="NAD(P)-binding Rossmann-fold domains"/>
    <property type="match status" value="2"/>
</dbReference>
<dbReference type="InterPro" id="IPR032821">
    <property type="entry name" value="PKS_assoc"/>
</dbReference>
<dbReference type="SUPFAM" id="SSF55048">
    <property type="entry name" value="Probable ACP-binding domain of malonyl-CoA ACP transacylase"/>
    <property type="match status" value="1"/>
</dbReference>
<feature type="active site" description="Proton donor; for dehydratase activity" evidence="8">
    <location>
        <position position="1153"/>
    </location>
</feature>
<accession>A0A6A6E278</accession>
<dbReference type="Gene3D" id="3.40.50.150">
    <property type="entry name" value="Vaccinia Virus protein VP39"/>
    <property type="match status" value="1"/>
</dbReference>
<dbReference type="InterPro" id="IPR020806">
    <property type="entry name" value="PKS_PP-bd"/>
</dbReference>
<dbReference type="GO" id="GO:0030639">
    <property type="term" value="P:polyketide biosynthetic process"/>
    <property type="evidence" value="ECO:0007669"/>
    <property type="project" value="UniProtKB-ARBA"/>
</dbReference>
<dbReference type="InterPro" id="IPR013968">
    <property type="entry name" value="PKS_KR"/>
</dbReference>
<dbReference type="InterPro" id="IPR049900">
    <property type="entry name" value="PKS_mFAS_DH"/>
</dbReference>
<dbReference type="InterPro" id="IPR020841">
    <property type="entry name" value="PKS_Beta-ketoAc_synthase_dom"/>
</dbReference>
<dbReference type="OrthoDB" id="329835at2759"/>
<evidence type="ECO:0000259" key="12">
    <source>
        <dbReference type="PROSITE" id="PS52019"/>
    </source>
</evidence>
<dbReference type="InterPro" id="IPR016035">
    <property type="entry name" value="Acyl_Trfase/lysoPLipase"/>
</dbReference>
<dbReference type="SUPFAM" id="SSF53901">
    <property type="entry name" value="Thiolase-like"/>
    <property type="match status" value="1"/>
</dbReference>
<evidence type="ECO:0000259" key="11">
    <source>
        <dbReference type="PROSITE" id="PS52004"/>
    </source>
</evidence>
<dbReference type="InterPro" id="IPR036736">
    <property type="entry name" value="ACP-like_sf"/>
</dbReference>
<dbReference type="FunFam" id="3.40.50.720:FF:000209">
    <property type="entry name" value="Polyketide synthase Pks12"/>
    <property type="match status" value="1"/>
</dbReference>
<dbReference type="SMART" id="SM00826">
    <property type="entry name" value="PKS_DH"/>
    <property type="match status" value="1"/>
</dbReference>
<evidence type="ECO:0000256" key="9">
    <source>
        <dbReference type="SAM" id="MobiDB-lite"/>
    </source>
</evidence>
<dbReference type="EMBL" id="ML994631">
    <property type="protein sequence ID" value="KAF2186031.1"/>
    <property type="molecule type" value="Genomic_DNA"/>
</dbReference>
<dbReference type="Pfam" id="PF23297">
    <property type="entry name" value="ACP_SdgA_C"/>
    <property type="match status" value="1"/>
</dbReference>
<dbReference type="InterPro" id="IPR016039">
    <property type="entry name" value="Thiolase-like"/>
</dbReference>
<evidence type="ECO:0000256" key="1">
    <source>
        <dbReference type="ARBA" id="ARBA00022450"/>
    </source>
</evidence>
<dbReference type="Pfam" id="PF00109">
    <property type="entry name" value="ketoacyl-synt"/>
    <property type="match status" value="2"/>
</dbReference>
<dbReference type="Pfam" id="PF21089">
    <property type="entry name" value="PKS_DH_N"/>
    <property type="match status" value="1"/>
</dbReference>
<dbReference type="CDD" id="cd00833">
    <property type="entry name" value="PKS"/>
    <property type="match status" value="1"/>
</dbReference>
<dbReference type="PANTHER" id="PTHR43775">
    <property type="entry name" value="FATTY ACID SYNTHASE"/>
    <property type="match status" value="1"/>
</dbReference>
<dbReference type="CDD" id="cd05195">
    <property type="entry name" value="enoyl_red"/>
    <property type="match status" value="1"/>
</dbReference>
<dbReference type="SMART" id="SM00829">
    <property type="entry name" value="PKS_ER"/>
    <property type="match status" value="1"/>
</dbReference>
<dbReference type="InterPro" id="IPR014031">
    <property type="entry name" value="Ketoacyl_synth_C"/>
</dbReference>
<dbReference type="Pfam" id="PF00698">
    <property type="entry name" value="Acyl_transf_1"/>
    <property type="match status" value="1"/>
</dbReference>
<dbReference type="InterPro" id="IPR056501">
    <property type="entry name" value="NAD-bd_HRPKS_sdrA"/>
</dbReference>
<dbReference type="InterPro" id="IPR006162">
    <property type="entry name" value="Ppantetheine_attach_site"/>
</dbReference>
<dbReference type="GO" id="GO:0016491">
    <property type="term" value="F:oxidoreductase activity"/>
    <property type="evidence" value="ECO:0007669"/>
    <property type="project" value="UniProtKB-KW"/>
</dbReference>
<dbReference type="Gene3D" id="3.90.180.10">
    <property type="entry name" value="Medium-chain alcohol dehydrogenases, catalytic domain"/>
    <property type="match status" value="1"/>
</dbReference>
<dbReference type="InterPro" id="IPR013217">
    <property type="entry name" value="Methyltransf_12"/>
</dbReference>
<dbReference type="InterPro" id="IPR049552">
    <property type="entry name" value="PKS_DH_N"/>
</dbReference>
<dbReference type="InterPro" id="IPR020807">
    <property type="entry name" value="PKS_DH"/>
</dbReference>
<dbReference type="Gene3D" id="3.10.129.110">
    <property type="entry name" value="Polyketide synthase dehydratase"/>
    <property type="match status" value="1"/>
</dbReference>
<feature type="region of interest" description="Disordered" evidence="9">
    <location>
        <begin position="1"/>
        <end position="24"/>
    </location>
</feature>
<dbReference type="SMART" id="SM00825">
    <property type="entry name" value="PKS_KS"/>
    <property type="match status" value="1"/>
</dbReference>
<dbReference type="InterPro" id="IPR013154">
    <property type="entry name" value="ADH-like_N"/>
</dbReference>
<dbReference type="InterPro" id="IPR014043">
    <property type="entry name" value="Acyl_transferase_dom"/>
</dbReference>
<dbReference type="SMART" id="SM00823">
    <property type="entry name" value="PKS_PP"/>
    <property type="match status" value="1"/>
</dbReference>
<feature type="domain" description="Carrier" evidence="10">
    <location>
        <begin position="2451"/>
        <end position="2528"/>
    </location>
</feature>
<dbReference type="InterPro" id="IPR029063">
    <property type="entry name" value="SAM-dependent_MTases_sf"/>
</dbReference>
<dbReference type="InterPro" id="IPR050091">
    <property type="entry name" value="PKS_NRPS_Biosynth_Enz"/>
</dbReference>
<dbReference type="InterPro" id="IPR014030">
    <property type="entry name" value="Ketoacyl_synth_N"/>
</dbReference>
<dbReference type="Pfam" id="PF23114">
    <property type="entry name" value="NAD-bd_HRPKS_sdrA"/>
    <property type="match status" value="1"/>
</dbReference>
<dbReference type="SUPFAM" id="SSF50129">
    <property type="entry name" value="GroES-like"/>
    <property type="match status" value="1"/>
</dbReference>
<feature type="region of interest" description="C-terminal hotdog fold" evidence="8">
    <location>
        <begin position="1084"/>
        <end position="1242"/>
    </location>
</feature>
<keyword evidence="1" id="KW-0596">Phosphopantetheine</keyword>
<dbReference type="InterPro" id="IPR001227">
    <property type="entry name" value="Ac_transferase_dom_sf"/>
</dbReference>
<proteinExistence type="predicted"/>
<keyword evidence="5" id="KW-0560">Oxidoreductase</keyword>
<evidence type="ECO:0000256" key="2">
    <source>
        <dbReference type="ARBA" id="ARBA00022553"/>
    </source>
</evidence>
<dbReference type="PANTHER" id="PTHR43775:SF29">
    <property type="entry name" value="ASPERFURANONE POLYKETIDE SYNTHASE AFOG-RELATED"/>
    <property type="match status" value="1"/>
</dbReference>
<evidence type="ECO:0000256" key="5">
    <source>
        <dbReference type="ARBA" id="ARBA00023002"/>
    </source>
</evidence>
<evidence type="ECO:0000313" key="14">
    <source>
        <dbReference type="Proteomes" id="UP000800200"/>
    </source>
</evidence>
<feature type="region of interest" description="N-terminal hotdog fold" evidence="8">
    <location>
        <begin position="928"/>
        <end position="1055"/>
    </location>
</feature>
<dbReference type="SUPFAM" id="SSF53335">
    <property type="entry name" value="S-adenosyl-L-methionine-dependent methyltransferases"/>
    <property type="match status" value="1"/>
</dbReference>
<dbReference type="PROSITE" id="PS52019">
    <property type="entry name" value="PKS_MFAS_DH"/>
    <property type="match status" value="1"/>
</dbReference>
<dbReference type="InterPro" id="IPR049551">
    <property type="entry name" value="PKS_DH_C"/>
</dbReference>
<dbReference type="InterPro" id="IPR057326">
    <property type="entry name" value="KR_dom"/>
</dbReference>
<keyword evidence="3" id="KW-0808">Transferase</keyword>
<dbReference type="Gene3D" id="1.10.1200.10">
    <property type="entry name" value="ACP-like"/>
    <property type="match status" value="1"/>
</dbReference>
<dbReference type="PROSITE" id="PS52004">
    <property type="entry name" value="KS3_2"/>
    <property type="match status" value="1"/>
</dbReference>
<dbReference type="GO" id="GO:0004312">
    <property type="term" value="F:fatty acid synthase activity"/>
    <property type="evidence" value="ECO:0007669"/>
    <property type="project" value="TreeGrafter"/>
</dbReference>
<dbReference type="GO" id="GO:1901336">
    <property type="term" value="P:lactone biosynthetic process"/>
    <property type="evidence" value="ECO:0007669"/>
    <property type="project" value="UniProtKB-ARBA"/>
</dbReference>
<evidence type="ECO:0000256" key="3">
    <source>
        <dbReference type="ARBA" id="ARBA00022679"/>
    </source>
</evidence>
<dbReference type="InterPro" id="IPR009081">
    <property type="entry name" value="PP-bd_ACP"/>
</dbReference>
<feature type="domain" description="PKS/mFAS DH" evidence="12">
    <location>
        <begin position="928"/>
        <end position="1242"/>
    </location>
</feature>
<dbReference type="GO" id="GO:0031177">
    <property type="term" value="F:phosphopantetheine binding"/>
    <property type="evidence" value="ECO:0007669"/>
    <property type="project" value="InterPro"/>
</dbReference>
<keyword evidence="2" id="KW-0597">Phosphoprotein</keyword>
<dbReference type="Gene3D" id="3.40.366.10">
    <property type="entry name" value="Malonyl-Coenzyme A Acyl Carrier Protein, domain 2"/>
    <property type="match status" value="1"/>
</dbReference>
<dbReference type="SMART" id="SM00822">
    <property type="entry name" value="PKS_KR"/>
    <property type="match status" value="1"/>
</dbReference>
<dbReference type="InterPro" id="IPR020843">
    <property type="entry name" value="ER"/>
</dbReference>
<dbReference type="Pfam" id="PF16197">
    <property type="entry name" value="KAsynt_C_assoc"/>
    <property type="match status" value="1"/>
</dbReference>
<evidence type="ECO:0000256" key="7">
    <source>
        <dbReference type="ARBA" id="ARBA00023315"/>
    </source>
</evidence>
<dbReference type="SUPFAM" id="SSF47336">
    <property type="entry name" value="ACP-like"/>
    <property type="match status" value="1"/>
</dbReference>
<evidence type="ECO:0000256" key="8">
    <source>
        <dbReference type="PROSITE-ProRule" id="PRU01363"/>
    </source>
</evidence>
<dbReference type="Pfam" id="PF08659">
    <property type="entry name" value="KR"/>
    <property type="match status" value="1"/>
</dbReference>
<sequence>MSPGLLEVSDDQLSTKSSNDSVPSKHVQPLAIIGFSLRLPQDAVSVDSFWSMLVEGRCASTEFPSDRLNINAFHHPDRNRKDTLPLRRGHFLHDDISRFDAPFFSISPAEAADMDPMQRGPMEHTSLSRNWDHAIDAGHTPCSSSMVALDLACQSLLCGESSMSIVGGCNLIFSFETLAMMTNLNMLSPDGRCFSFDHRANGYARGEGFSVLVVKRLDDALADGDTIRAVIRSTGTNQDGRTPGITQPSMQAQEELIRHTYAKAGLDMRETRFFEAHGTGTPVGDPIEAGAIGAAFKKYRTPSEPLFVGALKSNLGHLEGASGVAAIIKAIIALERGCIPPNTNFECLNPKIDAASLHLAFPTECLPWPGNSVRRASINSFGFGGTNAHVVLDDARSFLLLNGLKGNHNTTDWGSDAILVNAAMLPGFSKDEISSKQSSLVPKLLVWSAADQGGLERLEKVYAPYLQNSFSKASELGVTIRRLAYTLACRRTHFSWRSFQLVPITAGSVPISMSLSKPVRTLNDPKLCFIFTGQGAQWPGMGADLFSLPVFRESLKHSEAYLLTLGAKWYLIDEMLRPKKESGVDDAEFSQPLCTALQIGLVDYLRFLGLKPVSVVGHSSGEIAAAYCIGAISKTSALKIAYFRGKLAAQLARSGTRSGAMIAVGLGSLQAETYLSRLRSTYPECSLGVACINSPTSVTVSGNSVEVDRLKALLDTEGVFARKLKVNVAYHSKHMNDIAESYLQSLQFLEHGNMYDCDMPVMVSSVTGHIASPEDLVRGDYWVANMISPVQFSDALGRLCARESRRKTGAKHEELDGVSVNHLFEIGPHAALQGPIRDILTNLDQVSEIDYTSAVKRNESGLITLITALGQLHCRGFEFDIWKVNNPAEVKAPAPLVDLPEYPFDHSKKYWVEPRASEKFRLREQPRMDLIGVPKTTSSSRDRRWRHNIKASEMPWVDDHQMSHVTVYPAAGMLVMAIEAAKQCADPHRNIDGFSIKEVSFHSPLRIPEDGAAETEFCLRSNKGSDWAEFDLSSLEGDAWSHTCHGYIRTEYATADGKDNKDKKTNKAAFNSASFGETFANNQSSYPNSVQSGDWYDACQKRGLGFGPSFQRLNHIRGGKTNISAATLSLFPWTAADDKSLPQPHVIHPTSLDGAVQMFFVAASEANLERIDTRVPARLDRIWVSSKGLNRDEAETVKLFSKARSKGHRKTSSVLGLDPKTDEPRLALEGLDFASITSGTVDSSKHVPYLCSSVRWLPDPDLLRPHQLLAFCNESNPGRRDPIDFYRNLRDISLAYIRCALSHIGDQPLQQFQPTIQNYIRWMNHQLQLYNHIPPLDGASLASLARRLESVNGESKLYVEYGKNITRLIDGDVDALGLFFGETDLAKDFYREVIDNANYLEPFKRYMDLVSHKNPRMKLLEIGAGTGSFTVHVLHALKSHAEGVDYVPRYSEYDFTDISPSFFQQARETFISEGERMKYRIFDLEQDPEAQGYAVGTYNVVLAAGVLHVAEDLDIAFRNVRRLLRPGGKLILVELTNPDRLGCGFPFGTIERWWQGINDPCRTWGPAMTIDQWNERATANGFSKADLIINDFESLECRERSLLVFSAEEVDETSHTEESVVKVIVSDLSSVQMSMGVKIKDSLESTGSCSCNIASLQDAVASNGNFISLLDVDELSTANMSPSMYESIMTLLSSKSSILWVSRPAQEQDVAALGTFDGLARTVRSENPSLTLTTLKLYTRQQSDTDIIDTIVKAHQAIKTSGLSGNYEPEYCMTESLVHIPRLIEERPTDYHIVSQMSSHYEALQEFNGGCPLSLQVETPGSIDSLSFIEDKGHHQPLSDHEIEVQVEAAGVNFLDIMFALGNAAITSPMGVECAGVVVRAGAASEYRPGHRVALAYVESFKTLARAPDQCAVLIPDTMSFSEAAALPVGMTTAWHALYNVARMLPGESVLIHSGAGGVGQAAIQMAQELGAEVFATVDSQEEKELLINIYGIREDRIISSDDLTFVHHINEATQGLGVDVILNSFSGDRQIALLDCLAPHGRFIELGKTNVHSYEKLSLYSFRKNISFSVIDMETFPSSNPRLLKATLSAAMSKVKEGRLHPAHPLKVYSFAEASRAFHAIQDENDIGKVVLEVRSAEKVPAVLETRPGFEFATNATYVISGGLGGLGRSIALWMVERGARNLILLSRSGLRPELYDFRDKLLLKGVHLEAPACDICDEKVLRVVLGRCARLMPPVKGCIQATAVLRDGIFDRMSFDDWNAATRPKIQGSWNLHTVLPTDLDFFVFISSLCGIVDKETTANYAAGNSYMDALARYRVSIGQKAISLDLGLMEEVGLLAADSELMASAKSTGVFTPLVPVHLFGVLDHYCNPSVPIPSPDKSQLLIGIAPPSALRLRGLEPASWMYRPPFSHMFNVPVPNNDSADISAVASSTTTVMDFASAFAQAGSLEDAGAIIAEALIAKLASALGAKKEDLEAEKALRDYGVDSLVAVELRNWFAQKVRADVVVFDIMGDTTFIQVGILAASRSAYKQAKWIQ</sequence>
<feature type="active site" description="Proton acceptor; for dehydratase activity" evidence="8">
    <location>
        <position position="960"/>
    </location>
</feature>
<protein>
    <submittedName>
        <fullName evidence="13">Reducing type I polyketide synthase</fullName>
    </submittedName>
</protein>
<dbReference type="PROSITE" id="PS50075">
    <property type="entry name" value="CARRIER"/>
    <property type="match status" value="1"/>
</dbReference>
<dbReference type="InterPro" id="IPR016036">
    <property type="entry name" value="Malonyl_transacylase_ACP-bd"/>
</dbReference>
<dbReference type="SUPFAM" id="SSF52151">
    <property type="entry name" value="FabD/lysophospholipase-like"/>
    <property type="match status" value="1"/>
</dbReference>
<keyword evidence="4" id="KW-0521">NADP</keyword>
<dbReference type="CDD" id="cd02440">
    <property type="entry name" value="AdoMet_MTases"/>
    <property type="match status" value="1"/>
</dbReference>
<dbReference type="Pfam" id="PF08240">
    <property type="entry name" value="ADH_N"/>
    <property type="match status" value="1"/>
</dbReference>
<dbReference type="Pfam" id="PF13602">
    <property type="entry name" value="ADH_zinc_N_2"/>
    <property type="match status" value="1"/>
</dbReference>
<keyword evidence="14" id="KW-1185">Reference proteome</keyword>
<name>A0A6A6E278_9PEZI</name>
<reference evidence="13" key="1">
    <citation type="journal article" date="2020" name="Stud. Mycol.">
        <title>101 Dothideomycetes genomes: a test case for predicting lifestyles and emergence of pathogens.</title>
        <authorList>
            <person name="Haridas S."/>
            <person name="Albert R."/>
            <person name="Binder M."/>
            <person name="Bloem J."/>
            <person name="Labutti K."/>
            <person name="Salamov A."/>
            <person name="Andreopoulos B."/>
            <person name="Baker S."/>
            <person name="Barry K."/>
            <person name="Bills G."/>
            <person name="Bluhm B."/>
            <person name="Cannon C."/>
            <person name="Castanera R."/>
            <person name="Culley D."/>
            <person name="Daum C."/>
            <person name="Ezra D."/>
            <person name="Gonzalez J."/>
            <person name="Henrissat B."/>
            <person name="Kuo A."/>
            <person name="Liang C."/>
            <person name="Lipzen A."/>
            <person name="Lutzoni F."/>
            <person name="Magnuson J."/>
            <person name="Mondo S."/>
            <person name="Nolan M."/>
            <person name="Ohm R."/>
            <person name="Pangilinan J."/>
            <person name="Park H.-J."/>
            <person name="Ramirez L."/>
            <person name="Alfaro M."/>
            <person name="Sun H."/>
            <person name="Tritt A."/>
            <person name="Yoshinaga Y."/>
            <person name="Zwiers L.-H."/>
            <person name="Turgeon B."/>
            <person name="Goodwin S."/>
            <person name="Spatafora J."/>
            <person name="Crous P."/>
            <person name="Grigoriev I."/>
        </authorList>
    </citation>
    <scope>NUCLEOTIDE SEQUENCE</scope>
    <source>
        <strain evidence="13">CBS 207.26</strain>
    </source>
</reference>
<dbReference type="GO" id="GO:0006633">
    <property type="term" value="P:fatty acid biosynthetic process"/>
    <property type="evidence" value="ECO:0007669"/>
    <property type="project" value="TreeGrafter"/>
</dbReference>
<dbReference type="InterPro" id="IPR011032">
    <property type="entry name" value="GroES-like_sf"/>
</dbReference>
<keyword evidence="6" id="KW-0511">Multifunctional enzyme</keyword>
<evidence type="ECO:0000313" key="13">
    <source>
        <dbReference type="EMBL" id="KAF2186031.1"/>
    </source>
</evidence>
<feature type="domain" description="Ketosynthase family 3 (KS3)" evidence="11">
    <location>
        <begin position="27"/>
        <end position="394"/>
    </location>
</feature>